<reference evidence="2" key="1">
    <citation type="submission" date="2014-05" db="EMBL/GenBank/DDBJ databases">
        <authorList>
            <person name="Chronopoulou M."/>
        </authorList>
    </citation>
    <scope>NUCLEOTIDE SEQUENCE</scope>
    <source>
        <tissue evidence="2">Whole organism</tissue>
    </source>
</reference>
<sequence length="45" mass="4794">MGVKANFDEKTSLSFDTSSAGGSSGLFLRTVPTMVIFLFRSCCPS</sequence>
<name>A0A0K2VHT2_LEPSM</name>
<organism evidence="2">
    <name type="scientific">Lepeophtheirus salmonis</name>
    <name type="common">Salmon louse</name>
    <name type="synonym">Caligus salmonis</name>
    <dbReference type="NCBI Taxonomy" id="72036"/>
    <lineage>
        <taxon>Eukaryota</taxon>
        <taxon>Metazoa</taxon>
        <taxon>Ecdysozoa</taxon>
        <taxon>Arthropoda</taxon>
        <taxon>Crustacea</taxon>
        <taxon>Multicrustacea</taxon>
        <taxon>Hexanauplia</taxon>
        <taxon>Copepoda</taxon>
        <taxon>Siphonostomatoida</taxon>
        <taxon>Caligidae</taxon>
        <taxon>Lepeophtheirus</taxon>
    </lineage>
</organism>
<dbReference type="AlphaFoldDB" id="A0A0K2VHT2"/>
<dbReference type="EMBL" id="HACA01032431">
    <property type="protein sequence ID" value="CDW49792.1"/>
    <property type="molecule type" value="Transcribed_RNA"/>
</dbReference>
<feature type="compositionally biased region" description="Basic and acidic residues" evidence="1">
    <location>
        <begin position="1"/>
        <end position="11"/>
    </location>
</feature>
<evidence type="ECO:0000256" key="1">
    <source>
        <dbReference type="SAM" id="MobiDB-lite"/>
    </source>
</evidence>
<evidence type="ECO:0000313" key="2">
    <source>
        <dbReference type="EMBL" id="CDW49792.1"/>
    </source>
</evidence>
<feature type="region of interest" description="Disordered" evidence="1">
    <location>
        <begin position="1"/>
        <end position="20"/>
    </location>
</feature>
<accession>A0A0K2VHT2</accession>
<proteinExistence type="predicted"/>
<protein>
    <submittedName>
        <fullName evidence="2">Uncharacterized protein</fullName>
    </submittedName>
</protein>